<dbReference type="SUPFAM" id="SSF53474">
    <property type="entry name" value="alpha/beta-Hydrolases"/>
    <property type="match status" value="1"/>
</dbReference>
<organism evidence="4 5">
    <name type="scientific">Roseivirga spongicola</name>
    <dbReference type="NCBI Taxonomy" id="333140"/>
    <lineage>
        <taxon>Bacteria</taxon>
        <taxon>Pseudomonadati</taxon>
        <taxon>Bacteroidota</taxon>
        <taxon>Cytophagia</taxon>
        <taxon>Cytophagales</taxon>
        <taxon>Roseivirgaceae</taxon>
        <taxon>Roseivirga</taxon>
    </lineage>
</organism>
<evidence type="ECO:0000259" key="3">
    <source>
        <dbReference type="Pfam" id="PF01738"/>
    </source>
</evidence>
<dbReference type="Gene3D" id="3.40.50.1820">
    <property type="entry name" value="alpha/beta hydrolase"/>
    <property type="match status" value="1"/>
</dbReference>
<dbReference type="PANTHER" id="PTHR43037">
    <property type="entry name" value="UNNAMED PRODUCT-RELATED"/>
    <property type="match status" value="1"/>
</dbReference>
<dbReference type="STRING" id="333140.AWW68_09375"/>
<dbReference type="RefSeq" id="WP_068220369.1">
    <property type="nucleotide sequence ID" value="NZ_LRPC01000012.1"/>
</dbReference>
<dbReference type="Pfam" id="PF01738">
    <property type="entry name" value="DLH"/>
    <property type="match status" value="1"/>
</dbReference>
<dbReference type="GO" id="GO:0016787">
    <property type="term" value="F:hydrolase activity"/>
    <property type="evidence" value="ECO:0007669"/>
    <property type="project" value="InterPro"/>
</dbReference>
<feature type="domain" description="Dienelactone hydrolase" evidence="3">
    <location>
        <begin position="111"/>
        <end position="242"/>
    </location>
</feature>
<dbReference type="InterPro" id="IPR029058">
    <property type="entry name" value="AB_hydrolase_fold"/>
</dbReference>
<feature type="signal peptide" evidence="2">
    <location>
        <begin position="1"/>
        <end position="20"/>
    </location>
</feature>
<reference evidence="4 5" key="1">
    <citation type="submission" date="2016-01" db="EMBL/GenBank/DDBJ databases">
        <title>Genome sequencing of Roseivirga spongicola UST030701-084.</title>
        <authorList>
            <person name="Selvaratnam C."/>
            <person name="Thevarajoo S."/>
            <person name="Goh K.M."/>
            <person name="Ee R."/>
            <person name="Chan K.-G."/>
            <person name="Chong C.S."/>
        </authorList>
    </citation>
    <scope>NUCLEOTIDE SEQUENCE [LARGE SCALE GENOMIC DNA]</scope>
    <source>
        <strain evidence="4 5">UST030701-084</strain>
    </source>
</reference>
<dbReference type="PANTHER" id="PTHR43037:SF1">
    <property type="entry name" value="BLL1128 PROTEIN"/>
    <property type="match status" value="1"/>
</dbReference>
<evidence type="ECO:0000313" key="5">
    <source>
        <dbReference type="Proteomes" id="UP000075606"/>
    </source>
</evidence>
<dbReference type="InterPro" id="IPR050955">
    <property type="entry name" value="Plant_Biomass_Hydrol_Est"/>
</dbReference>
<feature type="chain" id="PRO_5007574505" evidence="2">
    <location>
        <begin position="21"/>
        <end position="264"/>
    </location>
</feature>
<keyword evidence="1 2" id="KW-0732">Signal</keyword>
<proteinExistence type="predicted"/>
<dbReference type="AlphaFoldDB" id="A0A150XBC1"/>
<protein>
    <submittedName>
        <fullName evidence="4">Phospholipase</fullName>
    </submittedName>
</protein>
<evidence type="ECO:0000256" key="2">
    <source>
        <dbReference type="SAM" id="SignalP"/>
    </source>
</evidence>
<dbReference type="InterPro" id="IPR002925">
    <property type="entry name" value="Dienelactn_hydro"/>
</dbReference>
<evidence type="ECO:0000313" key="4">
    <source>
        <dbReference type="EMBL" id="KYG76025.1"/>
    </source>
</evidence>
<sequence length="264" mass="29686">MNKVSLVLIALICAINITHAQNPKDAFEHGQHEFKEGSLNYRVLYPEGFDPSKKYPLVLFLHGAGERGENNEKQLIHGSKLFLDAQNRKDFPAVVIFPQCPPDDYWANVHRPLDENGKRHFTFFKTSKKPHQSMKGLMSMVDSLSSVSHIDTERMYVMGLSMGGMGTFELVSRMPKTFAAAAPICGGDNPKSAKKYAKKVPFWIFHGLKDDVVPPHFSQDMAKAIEAKGGKVKLTLYPNANHNSWDPAFAEPELLPWLFSKTKQ</sequence>
<keyword evidence="5" id="KW-1185">Reference proteome</keyword>
<gene>
    <name evidence="4" type="ORF">AWW68_09375</name>
</gene>
<evidence type="ECO:0000256" key="1">
    <source>
        <dbReference type="ARBA" id="ARBA00022729"/>
    </source>
</evidence>
<accession>A0A150XBC1</accession>
<dbReference type="Proteomes" id="UP000075606">
    <property type="component" value="Unassembled WGS sequence"/>
</dbReference>
<dbReference type="EMBL" id="LRPC01000012">
    <property type="protein sequence ID" value="KYG76025.1"/>
    <property type="molecule type" value="Genomic_DNA"/>
</dbReference>
<dbReference type="OrthoDB" id="9764953at2"/>
<name>A0A150XBC1_9BACT</name>
<comment type="caution">
    <text evidence="4">The sequence shown here is derived from an EMBL/GenBank/DDBJ whole genome shotgun (WGS) entry which is preliminary data.</text>
</comment>